<dbReference type="SUPFAM" id="SSF56935">
    <property type="entry name" value="Porins"/>
    <property type="match status" value="1"/>
</dbReference>
<evidence type="ECO:0000313" key="2">
    <source>
        <dbReference type="EMBL" id="MBW8189894.1"/>
    </source>
</evidence>
<protein>
    <submittedName>
        <fullName evidence="2">OprO/OprP family phosphate-selective porin</fullName>
    </submittedName>
</protein>
<comment type="caution">
    <text evidence="2">The sequence shown here is derived from an EMBL/GenBank/DDBJ whole genome shotgun (WGS) entry which is preliminary data.</text>
</comment>
<organism evidence="2 3">
    <name type="scientific">Neiella holothuriorum</name>
    <dbReference type="NCBI Taxonomy" id="2870530"/>
    <lineage>
        <taxon>Bacteria</taxon>
        <taxon>Pseudomonadati</taxon>
        <taxon>Pseudomonadota</taxon>
        <taxon>Gammaproteobacteria</taxon>
        <taxon>Alteromonadales</taxon>
        <taxon>Echinimonadaceae</taxon>
        <taxon>Neiella</taxon>
    </lineage>
</organism>
<feature type="signal peptide" evidence="1">
    <location>
        <begin position="1"/>
        <end position="19"/>
    </location>
</feature>
<dbReference type="InterPro" id="IPR010870">
    <property type="entry name" value="Porin_O/P"/>
</dbReference>
<feature type="chain" id="PRO_5045993750" evidence="1">
    <location>
        <begin position="20"/>
        <end position="357"/>
    </location>
</feature>
<dbReference type="RefSeq" id="WP_220102575.1">
    <property type="nucleotide sequence ID" value="NZ_JAHZSS010000002.1"/>
</dbReference>
<dbReference type="InterPro" id="IPR023614">
    <property type="entry name" value="Porin_dom_sf"/>
</dbReference>
<gene>
    <name evidence="2" type="ORF">K0504_02505</name>
</gene>
<proteinExistence type="predicted"/>
<dbReference type="Proteomes" id="UP001166251">
    <property type="component" value="Unassembled WGS sequence"/>
</dbReference>
<dbReference type="Pfam" id="PF07396">
    <property type="entry name" value="Porin_O_P"/>
    <property type="match status" value="1"/>
</dbReference>
<dbReference type="EMBL" id="JAHZSS010000002">
    <property type="protein sequence ID" value="MBW8189894.1"/>
    <property type="molecule type" value="Genomic_DNA"/>
</dbReference>
<dbReference type="Gene3D" id="2.40.160.10">
    <property type="entry name" value="Porin"/>
    <property type="match status" value="1"/>
</dbReference>
<keyword evidence="1" id="KW-0732">Signal</keyword>
<evidence type="ECO:0000256" key="1">
    <source>
        <dbReference type="SAM" id="SignalP"/>
    </source>
</evidence>
<accession>A0ABS7EC40</accession>
<sequence length="357" mass="40512">MKLIALAPLMLLVASATHAADDVDLKLGGSVMADYDSYADLFTENGTGSDDDIEIRRARLWLKGDLAADWQTKIQVDVSEGDEVEIKDAYLKYKGFDWLNLTVGKQKEPFGLEKTTSSRNTLMIERSMVTEALAPGRTNGVLAEGEVSQFFWQLGYFQDDNSERSNAVTGRLSWALQDDDDNFFHVGSAFSERSMHSDEFRINETLEVNTSDSLLEGETLQAEDMSLNSLELMGQYKGLVAMAEWQQADVDDDSLGTYRYEGGYYQMGYMLTQKNRRYKNGKLASIEADHDWELTARYSQFRLVEEDRKARTWSVGVNYHVTNDFKVMLNYIYAKHEEDGEAFGSDGAVALRVQYRF</sequence>
<name>A0ABS7EC40_9GAMM</name>
<evidence type="ECO:0000313" key="3">
    <source>
        <dbReference type="Proteomes" id="UP001166251"/>
    </source>
</evidence>
<keyword evidence="3" id="KW-1185">Reference proteome</keyword>
<reference evidence="2" key="1">
    <citation type="submission" date="2021-07" db="EMBL/GenBank/DDBJ databases">
        <title>Neiella marina sp. nov., isolated from the intestinal content of sea cucumber Apostichopus japonicus.</title>
        <authorList>
            <person name="Bai X."/>
        </authorList>
    </citation>
    <scope>NUCLEOTIDE SEQUENCE</scope>
    <source>
        <strain evidence="2">126</strain>
    </source>
</reference>